<dbReference type="Pfam" id="PF00083">
    <property type="entry name" value="Sugar_tr"/>
    <property type="match status" value="1"/>
</dbReference>
<evidence type="ECO:0000256" key="4">
    <source>
        <dbReference type="ARBA" id="ARBA00023136"/>
    </source>
</evidence>
<keyword evidence="7" id="KW-1185">Reference proteome</keyword>
<protein>
    <submittedName>
        <fullName evidence="6">Solute carrier family 22 member 21</fullName>
    </submittedName>
</protein>
<keyword evidence="3 5" id="KW-1133">Transmembrane helix</keyword>
<keyword evidence="2 5" id="KW-0812">Transmembrane</keyword>
<dbReference type="InterPro" id="IPR036259">
    <property type="entry name" value="MFS_trans_sf"/>
</dbReference>
<feature type="transmembrane region" description="Helical" evidence="5">
    <location>
        <begin position="322"/>
        <end position="341"/>
    </location>
</feature>
<evidence type="ECO:0000256" key="5">
    <source>
        <dbReference type="SAM" id="Phobius"/>
    </source>
</evidence>
<dbReference type="OrthoDB" id="3936150at2759"/>
<accession>A0A9Q1BJM3</accession>
<evidence type="ECO:0000313" key="7">
    <source>
        <dbReference type="Proteomes" id="UP001152320"/>
    </source>
</evidence>
<comment type="subcellular location">
    <subcellularLocation>
        <location evidence="1">Membrane</location>
        <topology evidence="1">Multi-pass membrane protein</topology>
    </subcellularLocation>
</comment>
<dbReference type="GO" id="GO:0016020">
    <property type="term" value="C:membrane"/>
    <property type="evidence" value="ECO:0007669"/>
    <property type="project" value="UniProtKB-SubCell"/>
</dbReference>
<comment type="caution">
    <text evidence="6">The sequence shown here is derived from an EMBL/GenBank/DDBJ whole genome shotgun (WGS) entry which is preliminary data.</text>
</comment>
<dbReference type="InterPro" id="IPR005828">
    <property type="entry name" value="MFS_sugar_transport-like"/>
</dbReference>
<dbReference type="Proteomes" id="UP001152320">
    <property type="component" value="Chromosome 15"/>
</dbReference>
<dbReference type="SUPFAM" id="SSF103473">
    <property type="entry name" value="MFS general substrate transporter"/>
    <property type="match status" value="1"/>
</dbReference>
<dbReference type="PANTHER" id="PTHR24064">
    <property type="entry name" value="SOLUTE CARRIER FAMILY 22 MEMBER"/>
    <property type="match status" value="1"/>
</dbReference>
<evidence type="ECO:0000256" key="3">
    <source>
        <dbReference type="ARBA" id="ARBA00022989"/>
    </source>
</evidence>
<sequence length="395" mass="44881">MAETPKEQKESAQIDSREMEGMRFDDILGLIGEMGVYQIVLLLLIFLAIIPMALQSMIYVFESDKVDHWCNVIEWSDAVKKCLDLRDNPENYLQCLHRYRDSSIPSTNEDGLVEYSKCLKYDIEYPSKLSDDFIIDNFTYSKIQCDEGWVYDQHQYISTTVTEFDLVCEKSHLSGTTQSIFYFGYLVGAWSSGSLADLRHLTEINFISVHRIIPESPRWLMDRNDYEEAEKILRKVATFNKTLDKLPSNLTEILHEGQKNSEINLKKENTIVHIFKKPRMRMATFILFALWSSGMGVCAAIARIGSISSPIILIIGDVWKPFPYIVCGPMALVVASAVLILPDTRRIALPGTLKDAEDFLKRNRKSRKGKDGIAGNQSAQAGGMTNEAFIDCKEV</sequence>
<gene>
    <name evidence="6" type="ORF">HOLleu_29932</name>
</gene>
<proteinExistence type="predicted"/>
<evidence type="ECO:0000256" key="2">
    <source>
        <dbReference type="ARBA" id="ARBA00022692"/>
    </source>
</evidence>
<feature type="transmembrane region" description="Helical" evidence="5">
    <location>
        <begin position="35"/>
        <end position="54"/>
    </location>
</feature>
<organism evidence="6 7">
    <name type="scientific">Holothuria leucospilota</name>
    <name type="common">Black long sea cucumber</name>
    <name type="synonym">Mertensiothuria leucospilota</name>
    <dbReference type="NCBI Taxonomy" id="206669"/>
    <lineage>
        <taxon>Eukaryota</taxon>
        <taxon>Metazoa</taxon>
        <taxon>Echinodermata</taxon>
        <taxon>Eleutherozoa</taxon>
        <taxon>Echinozoa</taxon>
        <taxon>Holothuroidea</taxon>
        <taxon>Aspidochirotacea</taxon>
        <taxon>Aspidochirotida</taxon>
        <taxon>Holothuriidae</taxon>
        <taxon>Holothuria</taxon>
    </lineage>
</organism>
<dbReference type="EMBL" id="JAIZAY010000015">
    <property type="protein sequence ID" value="KAJ8027858.1"/>
    <property type="molecule type" value="Genomic_DNA"/>
</dbReference>
<name>A0A9Q1BJM3_HOLLE</name>
<reference evidence="6" key="1">
    <citation type="submission" date="2021-10" db="EMBL/GenBank/DDBJ databases">
        <title>Tropical sea cucumber genome reveals ecological adaptation and Cuvierian tubules defense mechanism.</title>
        <authorList>
            <person name="Chen T."/>
        </authorList>
    </citation>
    <scope>NUCLEOTIDE SEQUENCE</scope>
    <source>
        <strain evidence="6">Nanhai2018</strain>
        <tissue evidence="6">Muscle</tissue>
    </source>
</reference>
<keyword evidence="4 5" id="KW-0472">Membrane</keyword>
<dbReference type="AlphaFoldDB" id="A0A9Q1BJM3"/>
<dbReference type="Gene3D" id="1.20.1250.20">
    <property type="entry name" value="MFS general substrate transporter like domains"/>
    <property type="match status" value="1"/>
</dbReference>
<feature type="transmembrane region" description="Helical" evidence="5">
    <location>
        <begin position="285"/>
        <end position="316"/>
    </location>
</feature>
<evidence type="ECO:0000256" key="1">
    <source>
        <dbReference type="ARBA" id="ARBA00004141"/>
    </source>
</evidence>
<evidence type="ECO:0000313" key="6">
    <source>
        <dbReference type="EMBL" id="KAJ8027858.1"/>
    </source>
</evidence>
<dbReference type="GO" id="GO:0022857">
    <property type="term" value="F:transmembrane transporter activity"/>
    <property type="evidence" value="ECO:0007669"/>
    <property type="project" value="InterPro"/>
</dbReference>